<dbReference type="Proteomes" id="UP001058074">
    <property type="component" value="Unassembled WGS sequence"/>
</dbReference>
<gene>
    <name evidence="1" type="ORF">rsdtw13_06480</name>
</gene>
<protein>
    <submittedName>
        <fullName evidence="1">DUF5105 domain-containing protein</fullName>
    </submittedName>
</protein>
<reference evidence="1" key="1">
    <citation type="journal article" date="2025" name="Int. J. Syst. Evol. Microbiol.">
        <title>Inconstantimicrobium mannanitabidum sp. nov., a novel member of the family Clostridiaceae isolated from anoxic soil under the treatment of reductive soil disinfestation.</title>
        <authorList>
            <person name="Ueki A."/>
            <person name="Tonouchi A."/>
            <person name="Honma S."/>
            <person name="Kaku N."/>
            <person name="Ueki K."/>
        </authorList>
    </citation>
    <scope>NUCLEOTIDE SEQUENCE</scope>
    <source>
        <strain evidence="1">TW13</strain>
    </source>
</reference>
<dbReference type="EMBL" id="BROD01000001">
    <property type="protein sequence ID" value="GKX65390.1"/>
    <property type="molecule type" value="Genomic_DNA"/>
</dbReference>
<name>A0ACB5R8N5_9CLOT</name>
<evidence type="ECO:0000313" key="2">
    <source>
        <dbReference type="Proteomes" id="UP001058074"/>
    </source>
</evidence>
<accession>A0ACB5R8N5</accession>
<comment type="caution">
    <text evidence="1">The sequence shown here is derived from an EMBL/GenBank/DDBJ whole genome shotgun (WGS) entry which is preliminary data.</text>
</comment>
<evidence type="ECO:0000313" key="1">
    <source>
        <dbReference type="EMBL" id="GKX65390.1"/>
    </source>
</evidence>
<proteinExistence type="predicted"/>
<keyword evidence="2" id="KW-1185">Reference proteome</keyword>
<organism evidence="1 2">
    <name type="scientific">Inconstantimicrobium mannanitabidum</name>
    <dbReference type="NCBI Taxonomy" id="1604901"/>
    <lineage>
        <taxon>Bacteria</taxon>
        <taxon>Bacillati</taxon>
        <taxon>Bacillota</taxon>
        <taxon>Clostridia</taxon>
        <taxon>Eubacteriales</taxon>
        <taxon>Clostridiaceae</taxon>
        <taxon>Inconstantimicrobium</taxon>
    </lineage>
</organism>
<sequence length="217" mass="23913">MKKNKKIIASLVVTLLTATMLLAGCSKEKATVEESAKIISALYINQDTSNIDKVGFSKADGAKILDNEKKAENKAMKASLSASSLKFTDEDIQKICDAEMNLRKKVKIVSAEKVSGDKKSAKIKIKTQYIDYSTLSNKVANDVVAKVQTMEGTTTERLDKASKLFVTQLIDAMGKASVSTDTKEETFTFIFKDKEKVWFPENDDTFEEGLGKLVMGE</sequence>